<dbReference type="PANTHER" id="PTHR43592:SF15">
    <property type="entry name" value="CAAX AMINO TERMINAL PROTEASE FAMILY PROTEIN"/>
    <property type="match status" value="1"/>
</dbReference>
<dbReference type="GO" id="GO:0080120">
    <property type="term" value="P:CAAX-box protein maturation"/>
    <property type="evidence" value="ECO:0007669"/>
    <property type="project" value="UniProtKB-ARBA"/>
</dbReference>
<feature type="transmembrane region" description="Helical" evidence="1">
    <location>
        <begin position="172"/>
        <end position="202"/>
    </location>
</feature>
<evidence type="ECO:0000256" key="1">
    <source>
        <dbReference type="SAM" id="Phobius"/>
    </source>
</evidence>
<gene>
    <name evidence="3" type="ORF">NK662_08360</name>
</gene>
<feature type="transmembrane region" description="Helical" evidence="1">
    <location>
        <begin position="16"/>
        <end position="35"/>
    </location>
</feature>
<keyword evidence="4" id="KW-1185">Reference proteome</keyword>
<proteinExistence type="predicted"/>
<dbReference type="InterPro" id="IPR037914">
    <property type="entry name" value="SpoVT-AbrB_sf"/>
</dbReference>
<dbReference type="SUPFAM" id="SSF89447">
    <property type="entry name" value="AbrB/MazE/MraZ-like"/>
    <property type="match status" value="1"/>
</dbReference>
<feature type="transmembrane region" description="Helical" evidence="1">
    <location>
        <begin position="47"/>
        <end position="64"/>
    </location>
</feature>
<keyword evidence="3" id="KW-0378">Hydrolase</keyword>
<dbReference type="InterPro" id="IPR003675">
    <property type="entry name" value="Rce1/LyrA-like_dom"/>
</dbReference>
<name>A0AA41X4G0_9BACI</name>
<dbReference type="AlphaFoldDB" id="A0AA41X4G0"/>
<evidence type="ECO:0000313" key="3">
    <source>
        <dbReference type="EMBL" id="MCP8968552.1"/>
    </source>
</evidence>
<dbReference type="RefSeq" id="WP_254758456.1">
    <property type="nucleotide sequence ID" value="NZ_JANCLT010000003.1"/>
</dbReference>
<keyword evidence="1" id="KW-0812">Transmembrane</keyword>
<organism evidence="3 4">
    <name type="scientific">Ectobacillus ponti</name>
    <dbReference type="NCBI Taxonomy" id="2961894"/>
    <lineage>
        <taxon>Bacteria</taxon>
        <taxon>Bacillati</taxon>
        <taxon>Bacillota</taxon>
        <taxon>Bacilli</taxon>
        <taxon>Bacillales</taxon>
        <taxon>Bacillaceae</taxon>
        <taxon>Ectobacillus</taxon>
    </lineage>
</organism>
<sequence>MIILTQAFARIRLRSFLGWMLLGGFGVMVPAQLLADTGLITQATVDILLDTLVMFAFPLLWLYEKGRRQKAELSAFYRKPAPFPWKLVAVATVIVMLFSTGISIVQFHILSYLIPEEWLGLLADPGVMDESSAAMAVFSAISVCVFAPIMEETIFRGFFLQRMTHKWGVKRGVVFSSVLFGLGHADVIGATVFGLLMCLLYVKTKSLLPGMAVHALNNAIVSALLLGGGSSGAGEEISRADFQSTTELAIAIALLVVSLLWLVPFFRKQWRFMKDQGLPLIPSAYAEAAAGVYSQVVITERHMAVELPDEVVQQLGLEEEDYVHLEVEDGRVIVTKARGRIS</sequence>
<keyword evidence="1" id="KW-1133">Transmembrane helix</keyword>
<reference evidence="3" key="1">
    <citation type="submission" date="2022-07" db="EMBL/GenBank/DDBJ databases">
        <authorList>
            <person name="Li W.-J."/>
            <person name="Deng Q.-Q."/>
        </authorList>
    </citation>
    <scope>NUCLEOTIDE SEQUENCE</scope>
    <source>
        <strain evidence="3">SYSU M60031</strain>
    </source>
</reference>
<feature type="transmembrane region" description="Helical" evidence="1">
    <location>
        <begin position="248"/>
        <end position="266"/>
    </location>
</feature>
<dbReference type="GO" id="GO:0004175">
    <property type="term" value="F:endopeptidase activity"/>
    <property type="evidence" value="ECO:0007669"/>
    <property type="project" value="UniProtKB-ARBA"/>
</dbReference>
<dbReference type="Gene3D" id="2.10.260.10">
    <property type="match status" value="1"/>
</dbReference>
<evidence type="ECO:0000259" key="2">
    <source>
        <dbReference type="Pfam" id="PF02517"/>
    </source>
</evidence>
<dbReference type="Proteomes" id="UP001156102">
    <property type="component" value="Unassembled WGS sequence"/>
</dbReference>
<dbReference type="GO" id="GO:0006508">
    <property type="term" value="P:proteolysis"/>
    <property type="evidence" value="ECO:0007669"/>
    <property type="project" value="UniProtKB-KW"/>
</dbReference>
<keyword evidence="1" id="KW-0472">Membrane</keyword>
<keyword evidence="3" id="KW-0645">Protease</keyword>
<comment type="caution">
    <text evidence="3">The sequence shown here is derived from an EMBL/GenBank/DDBJ whole genome shotgun (WGS) entry which is preliminary data.</text>
</comment>
<feature type="domain" description="CAAX prenyl protease 2/Lysostaphin resistance protein A-like" evidence="2">
    <location>
        <begin position="136"/>
        <end position="220"/>
    </location>
</feature>
<evidence type="ECO:0000313" key="4">
    <source>
        <dbReference type="Proteomes" id="UP001156102"/>
    </source>
</evidence>
<accession>A0AA41X4G0</accession>
<dbReference type="PANTHER" id="PTHR43592">
    <property type="entry name" value="CAAX AMINO TERMINAL PROTEASE"/>
    <property type="match status" value="1"/>
</dbReference>
<dbReference type="Pfam" id="PF02517">
    <property type="entry name" value="Rce1-like"/>
    <property type="match status" value="1"/>
</dbReference>
<dbReference type="EC" id="3.4.-.-" evidence="3"/>
<feature type="transmembrane region" description="Helical" evidence="1">
    <location>
        <begin position="85"/>
        <end position="113"/>
    </location>
</feature>
<dbReference type="EMBL" id="JANCLT010000003">
    <property type="protein sequence ID" value="MCP8968552.1"/>
    <property type="molecule type" value="Genomic_DNA"/>
</dbReference>
<protein>
    <submittedName>
        <fullName evidence="3">CPBP family glutamic-type intramembrane protease</fullName>
        <ecNumber evidence="3">3.4.-.-</ecNumber>
    </submittedName>
</protein>
<feature type="transmembrane region" description="Helical" evidence="1">
    <location>
        <begin position="133"/>
        <end position="151"/>
    </location>
</feature>